<feature type="compositionally biased region" description="Basic and acidic residues" evidence="1">
    <location>
        <begin position="341"/>
        <end position="356"/>
    </location>
</feature>
<accession>A0A081AZF0</accession>
<protein>
    <submittedName>
        <fullName evidence="2">Uncharacterized protein</fullName>
    </submittedName>
</protein>
<sequence length="356" mass="39800">MMTLPTDEVPPPPSSRGGSTALVAMTAEPQDLMVTSADQSDLELHLLQTFAAYAGQQLVQSYLSVKHASRVTRYLADMTESLASRSGLVALVRILFNQYMRLGHPFVQHVDDAMGKRVIDAVVSILMLAEQQPAAHDNKPGILALEADNNNNNESVTDDLSAATKLSYAERFQALLLGEVPRMEQVLVDARRQAEAEARAKAEEEARQAPPPVVMDLKDFVPLDEVARLKEENKGELLKASTETDRLRKQMKELTREKQRLEQRLTDVHNYQESERGQRFQDMEEELARTKLEANQKAHDLRKLELVVEALQRKKKKSKSRKGDNQSTASDGAPPSPVSEKTSKKIYESKRSSITA</sequence>
<proteinExistence type="predicted"/>
<evidence type="ECO:0000256" key="1">
    <source>
        <dbReference type="SAM" id="MobiDB-lite"/>
    </source>
</evidence>
<comment type="caution">
    <text evidence="2">The sequence shown here is derived from an EMBL/GenBank/DDBJ whole genome shotgun (WGS) entry which is preliminary data.</text>
</comment>
<evidence type="ECO:0000313" key="2">
    <source>
        <dbReference type="EMBL" id="ETO84261.1"/>
    </source>
</evidence>
<evidence type="ECO:0000313" key="3">
    <source>
        <dbReference type="Proteomes" id="UP000028582"/>
    </source>
</evidence>
<dbReference type="Proteomes" id="UP000028582">
    <property type="component" value="Unassembled WGS sequence"/>
</dbReference>
<feature type="region of interest" description="Disordered" evidence="1">
    <location>
        <begin position="312"/>
        <end position="356"/>
    </location>
</feature>
<reference evidence="2 3" key="1">
    <citation type="submission" date="2013-11" db="EMBL/GenBank/DDBJ databases">
        <title>The Genome Sequence of Phytophthora parasitica P1976.</title>
        <authorList>
            <consortium name="The Broad Institute Genomics Platform"/>
            <person name="Russ C."/>
            <person name="Tyler B."/>
            <person name="Panabieres F."/>
            <person name="Shan W."/>
            <person name="Tripathy S."/>
            <person name="Grunwald N."/>
            <person name="Machado M."/>
            <person name="Johnson C.S."/>
            <person name="Walker B."/>
            <person name="Young S."/>
            <person name="Zeng Q."/>
            <person name="Gargeya S."/>
            <person name="Fitzgerald M."/>
            <person name="Haas B."/>
            <person name="Abouelleil A."/>
            <person name="Allen A.W."/>
            <person name="Alvarado L."/>
            <person name="Arachchi H.M."/>
            <person name="Berlin A.M."/>
            <person name="Chapman S.B."/>
            <person name="Gainer-Dewar J."/>
            <person name="Goldberg J."/>
            <person name="Griggs A."/>
            <person name="Gujja S."/>
            <person name="Hansen M."/>
            <person name="Howarth C."/>
            <person name="Imamovic A."/>
            <person name="Ireland A."/>
            <person name="Larimer J."/>
            <person name="McCowan C."/>
            <person name="Murphy C."/>
            <person name="Pearson M."/>
            <person name="Poon T.W."/>
            <person name="Priest M."/>
            <person name="Roberts A."/>
            <person name="Saif S."/>
            <person name="Shea T."/>
            <person name="Sisk P."/>
            <person name="Sykes S."/>
            <person name="Wortman J."/>
            <person name="Nusbaum C."/>
            <person name="Birren B."/>
        </authorList>
    </citation>
    <scope>NUCLEOTIDE SEQUENCE [LARGE SCALE GENOMIC DNA]</scope>
    <source>
        <strain evidence="2 3">P1976</strain>
    </source>
</reference>
<organism evidence="2 3">
    <name type="scientific">Phytophthora nicotianae P1976</name>
    <dbReference type="NCBI Taxonomy" id="1317066"/>
    <lineage>
        <taxon>Eukaryota</taxon>
        <taxon>Sar</taxon>
        <taxon>Stramenopiles</taxon>
        <taxon>Oomycota</taxon>
        <taxon>Peronosporomycetes</taxon>
        <taxon>Peronosporales</taxon>
        <taxon>Peronosporaceae</taxon>
        <taxon>Phytophthora</taxon>
    </lineage>
</organism>
<dbReference type="AlphaFoldDB" id="A0A081AZF0"/>
<feature type="region of interest" description="Disordered" evidence="1">
    <location>
        <begin position="1"/>
        <end position="20"/>
    </location>
</feature>
<dbReference type="OrthoDB" id="165492at2759"/>
<name>A0A081AZF0_PHYNI</name>
<dbReference type="EMBL" id="ANJA01000342">
    <property type="protein sequence ID" value="ETO84261.1"/>
    <property type="molecule type" value="Genomic_DNA"/>
</dbReference>
<gene>
    <name evidence="2" type="ORF">F444_01813</name>
</gene>